<dbReference type="SUPFAM" id="SSF52833">
    <property type="entry name" value="Thioredoxin-like"/>
    <property type="match status" value="1"/>
</dbReference>
<dbReference type="PROSITE" id="PS50404">
    <property type="entry name" value="GST_NTER"/>
    <property type="match status" value="1"/>
</dbReference>
<keyword evidence="3" id="KW-1185">Reference proteome</keyword>
<dbReference type="InterPro" id="IPR040079">
    <property type="entry name" value="Glutathione_S-Trfase"/>
</dbReference>
<reference evidence="2" key="1">
    <citation type="submission" date="2022-04" db="EMBL/GenBank/DDBJ databases">
        <title>Roseibium sp. CAU 1639 isolated from mud.</title>
        <authorList>
            <person name="Kim W."/>
        </authorList>
    </citation>
    <scope>NUCLEOTIDE SEQUENCE</scope>
    <source>
        <strain evidence="2">CAU 1639</strain>
    </source>
</reference>
<name>A0ABT0GQG1_9HYPH</name>
<evidence type="ECO:0000259" key="1">
    <source>
        <dbReference type="PROSITE" id="PS50404"/>
    </source>
</evidence>
<organism evidence="2 3">
    <name type="scientific">Roseibium sediminicola</name>
    <dbReference type="NCBI Taxonomy" id="2933272"/>
    <lineage>
        <taxon>Bacteria</taxon>
        <taxon>Pseudomonadati</taxon>
        <taxon>Pseudomonadota</taxon>
        <taxon>Alphaproteobacteria</taxon>
        <taxon>Hyphomicrobiales</taxon>
        <taxon>Stappiaceae</taxon>
        <taxon>Roseibium</taxon>
    </lineage>
</organism>
<gene>
    <name evidence="2" type="ORF">M0H32_05690</name>
</gene>
<comment type="caution">
    <text evidence="2">The sequence shown here is derived from an EMBL/GenBank/DDBJ whole genome shotgun (WGS) entry which is preliminary data.</text>
</comment>
<dbReference type="SUPFAM" id="SSF47616">
    <property type="entry name" value="GST C-terminal domain-like"/>
    <property type="match status" value="1"/>
</dbReference>
<evidence type="ECO:0000313" key="2">
    <source>
        <dbReference type="EMBL" id="MCK7611643.1"/>
    </source>
</evidence>
<dbReference type="Pfam" id="PF13410">
    <property type="entry name" value="GST_C_2"/>
    <property type="match status" value="1"/>
</dbReference>
<dbReference type="InterPro" id="IPR004045">
    <property type="entry name" value="Glutathione_S-Trfase_N"/>
</dbReference>
<feature type="domain" description="GST N-terminal" evidence="1">
    <location>
        <begin position="3"/>
        <end position="81"/>
    </location>
</feature>
<dbReference type="PROSITE" id="PS51354">
    <property type="entry name" value="GLUTAREDOXIN_2"/>
    <property type="match status" value="1"/>
</dbReference>
<dbReference type="SFLD" id="SFLDS00019">
    <property type="entry name" value="Glutathione_Transferase_(cytos"/>
    <property type="match status" value="1"/>
</dbReference>
<dbReference type="EMBL" id="JALNMJ010000003">
    <property type="protein sequence ID" value="MCK7611643.1"/>
    <property type="molecule type" value="Genomic_DNA"/>
</dbReference>
<sequence length="214" mass="24592">MIDRPILYSFRRCPYAIRARLAITASGQRVELREIVLRDKAPEFLETSPSATVPCLKDGGSVLDESLDIMLWALKKSDPDAWLLPEAGTLAEVLDLIGTCDGPFKRHLDRYKYDTRYADADKDTERGRASEFLWLINGRLAEHPWLFGSRACLADFAILPFVRQFANADRDWFDRQDWSALKGWLAAFETSDRFQAVMAKWPRWQSGDEQTLFP</sequence>
<dbReference type="InterPro" id="IPR050983">
    <property type="entry name" value="GST_Omega/HSP26"/>
</dbReference>
<protein>
    <submittedName>
        <fullName evidence="2">Glutathione S-transferase</fullName>
    </submittedName>
</protein>
<evidence type="ECO:0000313" key="3">
    <source>
        <dbReference type="Proteomes" id="UP001431221"/>
    </source>
</evidence>
<accession>A0ABT0GQG1</accession>
<dbReference type="PANTHER" id="PTHR43968">
    <property type="match status" value="1"/>
</dbReference>
<dbReference type="PANTHER" id="PTHR43968:SF14">
    <property type="entry name" value="GLUTATHIONE S-TRANSFERASE"/>
    <property type="match status" value="1"/>
</dbReference>
<dbReference type="CDD" id="cd03196">
    <property type="entry name" value="GST_C_5"/>
    <property type="match status" value="1"/>
</dbReference>
<dbReference type="Gene3D" id="3.40.30.10">
    <property type="entry name" value="Glutaredoxin"/>
    <property type="match status" value="1"/>
</dbReference>
<dbReference type="Gene3D" id="1.20.1050.10">
    <property type="match status" value="1"/>
</dbReference>
<dbReference type="Pfam" id="PF13417">
    <property type="entry name" value="GST_N_3"/>
    <property type="match status" value="1"/>
</dbReference>
<dbReference type="RefSeq" id="WP_248151949.1">
    <property type="nucleotide sequence ID" value="NZ_JALNMJ010000003.1"/>
</dbReference>
<dbReference type="Proteomes" id="UP001431221">
    <property type="component" value="Unassembled WGS sequence"/>
</dbReference>
<proteinExistence type="predicted"/>
<dbReference type="InterPro" id="IPR036249">
    <property type="entry name" value="Thioredoxin-like_sf"/>
</dbReference>
<dbReference type="InterPro" id="IPR036282">
    <property type="entry name" value="Glutathione-S-Trfase_C_sf"/>
</dbReference>